<gene>
    <name evidence="1" type="ORF">NDU88_004819</name>
</gene>
<comment type="caution">
    <text evidence="1">The sequence shown here is derived from an EMBL/GenBank/DDBJ whole genome shotgun (WGS) entry which is preliminary data.</text>
</comment>
<dbReference type="EMBL" id="JANPWB010000002">
    <property type="protein sequence ID" value="KAJ1209441.1"/>
    <property type="molecule type" value="Genomic_DNA"/>
</dbReference>
<organism evidence="1 2">
    <name type="scientific">Pleurodeles waltl</name>
    <name type="common">Iberian ribbed newt</name>
    <dbReference type="NCBI Taxonomy" id="8319"/>
    <lineage>
        <taxon>Eukaryota</taxon>
        <taxon>Metazoa</taxon>
        <taxon>Chordata</taxon>
        <taxon>Craniata</taxon>
        <taxon>Vertebrata</taxon>
        <taxon>Euteleostomi</taxon>
        <taxon>Amphibia</taxon>
        <taxon>Batrachia</taxon>
        <taxon>Caudata</taxon>
        <taxon>Salamandroidea</taxon>
        <taxon>Salamandridae</taxon>
        <taxon>Pleurodelinae</taxon>
        <taxon>Pleurodeles</taxon>
    </lineage>
</organism>
<reference evidence="1" key="1">
    <citation type="journal article" date="2022" name="bioRxiv">
        <title>Sequencing and chromosome-scale assembly of the giantPleurodeles waltlgenome.</title>
        <authorList>
            <person name="Brown T."/>
            <person name="Elewa A."/>
            <person name="Iarovenko S."/>
            <person name="Subramanian E."/>
            <person name="Araus A.J."/>
            <person name="Petzold A."/>
            <person name="Susuki M."/>
            <person name="Suzuki K.-i.T."/>
            <person name="Hayashi T."/>
            <person name="Toyoda A."/>
            <person name="Oliveira C."/>
            <person name="Osipova E."/>
            <person name="Leigh N.D."/>
            <person name="Simon A."/>
            <person name="Yun M.H."/>
        </authorList>
    </citation>
    <scope>NUCLEOTIDE SEQUENCE</scope>
    <source>
        <strain evidence="1">20211129_DDA</strain>
        <tissue evidence="1">Liver</tissue>
    </source>
</reference>
<evidence type="ECO:0000313" key="2">
    <source>
        <dbReference type="Proteomes" id="UP001066276"/>
    </source>
</evidence>
<accession>A0AAV7W9P4</accession>
<evidence type="ECO:0000313" key="1">
    <source>
        <dbReference type="EMBL" id="KAJ1209441.1"/>
    </source>
</evidence>
<proteinExistence type="predicted"/>
<protein>
    <submittedName>
        <fullName evidence="1">Uncharacterized protein</fullName>
    </submittedName>
</protein>
<dbReference type="Proteomes" id="UP001066276">
    <property type="component" value="Chromosome 1_2"/>
</dbReference>
<name>A0AAV7W9P4_PLEWA</name>
<dbReference type="AlphaFoldDB" id="A0AAV7W9P4"/>
<sequence length="153" mass="17300">MAPPWGSGDWTHLLPRKNTYRWMQRLASAAVTEAEMAKDKDPKLPRQDKTDHYIRLVEHPARELPGSPRNCRITALLATIPTSQIALESRISEVPSEVTPPTDIRNVAERVSTVEGRLRTVCLPIPSNKRLWRFGLPQETLPVDSMILKTGQE</sequence>
<keyword evidence="2" id="KW-1185">Reference proteome</keyword>